<reference evidence="12 13" key="1">
    <citation type="journal article" date="2018" name="PLoS Genet.">
        <title>Population sequencing reveals clonal diversity and ancestral inbreeding in the grapevine cultivar Chardonnay.</title>
        <authorList>
            <person name="Roach M.J."/>
            <person name="Johnson D.L."/>
            <person name="Bohlmann J."/>
            <person name="van Vuuren H.J."/>
            <person name="Jones S.J."/>
            <person name="Pretorius I.S."/>
            <person name="Schmidt S.A."/>
            <person name="Borneman A.R."/>
        </authorList>
    </citation>
    <scope>NUCLEOTIDE SEQUENCE [LARGE SCALE GENOMIC DNA]</scope>
    <source>
        <strain evidence="13">cv. Chardonnay</strain>
        <tissue evidence="12">Leaf</tissue>
    </source>
</reference>
<evidence type="ECO:0000256" key="8">
    <source>
        <dbReference type="ARBA" id="ARBA00023136"/>
    </source>
</evidence>
<keyword evidence="4" id="KW-0812">Transmembrane</keyword>
<dbReference type="EMBL" id="QGNW01001553">
    <property type="protein sequence ID" value="RVW36956.1"/>
    <property type="molecule type" value="Genomic_DNA"/>
</dbReference>
<dbReference type="SUPFAM" id="SSF52058">
    <property type="entry name" value="L domain-like"/>
    <property type="match status" value="1"/>
</dbReference>
<dbReference type="Gene3D" id="3.80.10.10">
    <property type="entry name" value="Ribonuclease Inhibitor"/>
    <property type="match status" value="3"/>
</dbReference>
<keyword evidence="2" id="KW-1003">Cell membrane</keyword>
<dbReference type="Proteomes" id="UP000288805">
    <property type="component" value="Unassembled WGS sequence"/>
</dbReference>
<feature type="signal peptide" evidence="11">
    <location>
        <begin position="1"/>
        <end position="22"/>
    </location>
</feature>
<dbReference type="PANTHER" id="PTHR48004">
    <property type="entry name" value="OS01G0149700 PROTEIN"/>
    <property type="match status" value="1"/>
</dbReference>
<protein>
    <submittedName>
        <fullName evidence="12">Piriformospora indica-insensitive protein 2</fullName>
    </submittedName>
</protein>
<keyword evidence="7" id="KW-1133">Transmembrane helix</keyword>
<proteinExistence type="predicted"/>
<keyword evidence="9" id="KW-0675">Receptor</keyword>
<dbReference type="FunFam" id="3.80.10.10:FF:000299">
    <property type="entry name" value="Piriformospora indica-insensitive protein 2"/>
    <property type="match status" value="1"/>
</dbReference>
<sequence>MASLPSLVGFLLLGALLVSSTAQNMTPGMEAGEFLGLSEVMGALLDNPNWTQMHPHPCTQTPWPGIQCDVIHHGHDSLPILHVTKLHIGPDVANPPVCKTTAYLSASLLKLPHLNSLSIVGCFRMSRVFLPAPIFGSFSSLEQLVVKSNPGLYGEIPLTLADTTTLRVLSLSQNSLHGQVPKGLGRLRKLEQLDLSYNNLTGKIPQEIGGLKSLTILDMSYNGLQGRLPYSLGQLQTLQKIDLSHNRLVGRIPSVIGRLKQLVFLDLSHNNLTGPIPDTLSGLKRLEYLLVENNPLNTKLPWFMGTLVNLTVLSLSTCGPVGTIPPSFCWLDQLIVLYLDRNNLHGTVPPKLGALPNLCQLNLSQNQLSGELYFSSEFVQRLGKKLDASGNDGLCTGHQFNEQVSQYLGIPPCADQTAKSSNTSHHENSNPYWTDASNAIIKEPMLLYLIWCNLIGFL</sequence>
<keyword evidence="8" id="KW-0472">Membrane</keyword>
<keyword evidence="6" id="KW-0677">Repeat</keyword>
<dbReference type="FunFam" id="3.80.10.10:FF:000470">
    <property type="entry name" value="LRR receptor-like serine/threonine-protein kinase RPK2"/>
    <property type="match status" value="1"/>
</dbReference>
<dbReference type="InterPro" id="IPR032675">
    <property type="entry name" value="LRR_dom_sf"/>
</dbReference>
<accession>A0A438DND2</accession>
<evidence type="ECO:0000256" key="1">
    <source>
        <dbReference type="ARBA" id="ARBA00004251"/>
    </source>
</evidence>
<evidence type="ECO:0000256" key="3">
    <source>
        <dbReference type="ARBA" id="ARBA00022614"/>
    </source>
</evidence>
<keyword evidence="5 11" id="KW-0732">Signal</keyword>
<dbReference type="InterPro" id="IPR052941">
    <property type="entry name" value="StomDev_PlantInt_Reg"/>
</dbReference>
<evidence type="ECO:0000256" key="5">
    <source>
        <dbReference type="ARBA" id="ARBA00022729"/>
    </source>
</evidence>
<dbReference type="InterPro" id="IPR001611">
    <property type="entry name" value="Leu-rich_rpt"/>
</dbReference>
<dbReference type="AlphaFoldDB" id="A0A438DND2"/>
<dbReference type="FunFam" id="3.80.10.10:FF:000269">
    <property type="entry name" value="Piriformospora indica-insensitive protein 2"/>
    <property type="match status" value="1"/>
</dbReference>
<organism evidence="12 13">
    <name type="scientific">Vitis vinifera</name>
    <name type="common">Grape</name>
    <dbReference type="NCBI Taxonomy" id="29760"/>
    <lineage>
        <taxon>Eukaryota</taxon>
        <taxon>Viridiplantae</taxon>
        <taxon>Streptophyta</taxon>
        <taxon>Embryophyta</taxon>
        <taxon>Tracheophyta</taxon>
        <taxon>Spermatophyta</taxon>
        <taxon>Magnoliopsida</taxon>
        <taxon>eudicotyledons</taxon>
        <taxon>Gunneridae</taxon>
        <taxon>Pentapetalae</taxon>
        <taxon>rosids</taxon>
        <taxon>Vitales</taxon>
        <taxon>Vitaceae</taxon>
        <taxon>Viteae</taxon>
        <taxon>Vitis</taxon>
    </lineage>
</organism>
<evidence type="ECO:0000256" key="2">
    <source>
        <dbReference type="ARBA" id="ARBA00022475"/>
    </source>
</evidence>
<evidence type="ECO:0000313" key="12">
    <source>
        <dbReference type="EMBL" id="RVW36956.1"/>
    </source>
</evidence>
<keyword evidence="10" id="KW-0325">Glycoprotein</keyword>
<evidence type="ECO:0000313" key="13">
    <source>
        <dbReference type="Proteomes" id="UP000288805"/>
    </source>
</evidence>
<evidence type="ECO:0000256" key="11">
    <source>
        <dbReference type="SAM" id="SignalP"/>
    </source>
</evidence>
<name>A0A438DND2_VITVI</name>
<dbReference type="PRINTS" id="PR00019">
    <property type="entry name" value="LEURICHRPT"/>
</dbReference>
<comment type="subcellular location">
    <subcellularLocation>
        <location evidence="1">Cell membrane</location>
        <topology evidence="1">Single-pass type I membrane protein</topology>
    </subcellularLocation>
</comment>
<evidence type="ECO:0000256" key="4">
    <source>
        <dbReference type="ARBA" id="ARBA00022692"/>
    </source>
</evidence>
<dbReference type="GO" id="GO:0051606">
    <property type="term" value="P:detection of stimulus"/>
    <property type="evidence" value="ECO:0007669"/>
    <property type="project" value="UniProtKB-ARBA"/>
</dbReference>
<gene>
    <name evidence="12" type="primary">PII-2_5</name>
    <name evidence="12" type="ORF">CK203_094906</name>
</gene>
<evidence type="ECO:0000256" key="10">
    <source>
        <dbReference type="ARBA" id="ARBA00023180"/>
    </source>
</evidence>
<evidence type="ECO:0000256" key="7">
    <source>
        <dbReference type="ARBA" id="ARBA00022989"/>
    </source>
</evidence>
<feature type="chain" id="PRO_5019570958" evidence="11">
    <location>
        <begin position="23"/>
        <end position="458"/>
    </location>
</feature>
<dbReference type="PANTHER" id="PTHR48004:SF70">
    <property type="entry name" value="LRR RECEPTOR-LIKE SERINE_THREONINE-PROTEIN KINASE ERL2"/>
    <property type="match status" value="1"/>
</dbReference>
<dbReference type="Pfam" id="PF13855">
    <property type="entry name" value="LRR_8"/>
    <property type="match status" value="2"/>
</dbReference>
<dbReference type="SMART" id="SM00369">
    <property type="entry name" value="LRR_TYP"/>
    <property type="match status" value="4"/>
</dbReference>
<dbReference type="GO" id="GO:0051707">
    <property type="term" value="P:response to other organism"/>
    <property type="evidence" value="ECO:0007669"/>
    <property type="project" value="UniProtKB-ARBA"/>
</dbReference>
<comment type="caution">
    <text evidence="12">The sequence shown here is derived from an EMBL/GenBank/DDBJ whole genome shotgun (WGS) entry which is preliminary data.</text>
</comment>
<dbReference type="GO" id="GO:0005886">
    <property type="term" value="C:plasma membrane"/>
    <property type="evidence" value="ECO:0007669"/>
    <property type="project" value="UniProtKB-SubCell"/>
</dbReference>
<keyword evidence="3" id="KW-0433">Leucine-rich repeat</keyword>
<evidence type="ECO:0000256" key="6">
    <source>
        <dbReference type="ARBA" id="ARBA00022737"/>
    </source>
</evidence>
<evidence type="ECO:0000256" key="9">
    <source>
        <dbReference type="ARBA" id="ARBA00023170"/>
    </source>
</evidence>
<dbReference type="InterPro" id="IPR003591">
    <property type="entry name" value="Leu-rich_rpt_typical-subtyp"/>
</dbReference>